<dbReference type="Pfam" id="PF00561">
    <property type="entry name" value="Abhydrolase_1"/>
    <property type="match status" value="1"/>
</dbReference>
<evidence type="ECO:0000259" key="2">
    <source>
        <dbReference type="Pfam" id="PF00561"/>
    </source>
</evidence>
<name>A0A4S4M571_9AGAM</name>
<organism evidence="3 4">
    <name type="scientific">Bondarzewia mesenterica</name>
    <dbReference type="NCBI Taxonomy" id="1095465"/>
    <lineage>
        <taxon>Eukaryota</taxon>
        <taxon>Fungi</taxon>
        <taxon>Dikarya</taxon>
        <taxon>Basidiomycota</taxon>
        <taxon>Agaricomycotina</taxon>
        <taxon>Agaricomycetes</taxon>
        <taxon>Russulales</taxon>
        <taxon>Bondarzewiaceae</taxon>
        <taxon>Bondarzewia</taxon>
    </lineage>
</organism>
<feature type="region of interest" description="Disordered" evidence="1">
    <location>
        <begin position="806"/>
        <end position="829"/>
    </location>
</feature>
<feature type="compositionally biased region" description="Low complexity" evidence="1">
    <location>
        <begin position="116"/>
        <end position="130"/>
    </location>
</feature>
<evidence type="ECO:0000313" key="3">
    <source>
        <dbReference type="EMBL" id="THH20289.1"/>
    </source>
</evidence>
<protein>
    <recommendedName>
        <fullName evidence="2">AB hydrolase-1 domain-containing protein</fullName>
    </recommendedName>
</protein>
<feature type="domain" description="AB hydrolase-1" evidence="2">
    <location>
        <begin position="450"/>
        <end position="644"/>
    </location>
</feature>
<comment type="caution">
    <text evidence="3">The sequence shown here is derived from an EMBL/GenBank/DDBJ whole genome shotgun (WGS) entry which is preliminary data.</text>
</comment>
<dbReference type="AlphaFoldDB" id="A0A4S4M571"/>
<evidence type="ECO:0000313" key="4">
    <source>
        <dbReference type="Proteomes" id="UP000310158"/>
    </source>
</evidence>
<feature type="region of interest" description="Disordered" evidence="1">
    <location>
        <begin position="30"/>
        <end position="80"/>
    </location>
</feature>
<sequence>MSFTNITDPAGVQALLDTLRKSQAFADAINSNGNAPTTSALDAPRPSTSTASSQSGPSTLTNSTHYTAVSSTPAPSTSGAPTVAELLSQLQSSSSFAPAIPPISRPQEPSAPPDLATAFHAPSSASASHVSEQRPPAIGVSTPTPPARTQDVRLFSFQQSLPHITKLVEDRKVVDAVTFWGARMEMKKEQEKLEKQLWEERLAIKRKHEEKVKVARTKAQMIGGLTKHEADTMAASFRKELNKFDQERALRAWEGLIAKQQNALEVLGVPTMFVTDNKMDTEARIYFDSVCDSSDGPLQKQQRVMQVLEGVVGEREFRRPTFHSAPGRPISSKSLHASSPESYWLPTIARWTIYLARESRTLVSTYYNATTPSESHGLFSKFPPPFSSPLSSQSGMPYVDLVADDDYFQLWYTTNTFLNSVSDFHPDKPTVIMLHPMAFDSKWLHNLLGDPRLNHNYNLIAFDARYSGRSKSRPSGKLDHWVEAADLAFACQVLYLPPAHVWAEESLATNVALRFAALFPDMCLSLTLVTVPPPTELKSYFTSFDEMVEMWSFAEDLDSFEHAAMEFLNLTVGSDVDPDLMDDIIAYWTVTYPPFRRSSLISLGNTLMNRTPLTGQELGAIKQPVLIVHGEKNELHPLKYAERLVLDLVNVEGGATLYTVRGSHGYLSLLPSCASIINQVFFKFLSRLPHAPSGLQKPLFPVAERMTAALQTLADLTNDLTIVERNPMSSMSFSLVPPDVQKYQADALQHYNAGQNKAFSPLGSDGRPIRKYSERREDHWFHGDHDGMSYAGEAHGLKLHMHPSLHHRPVAPPNSSPGTNHRGNTEPASMEMIQDSRARRTMLNPRTVDQFVIKGSMLKMVTASASMPMTRLLG</sequence>
<proteinExistence type="predicted"/>
<dbReference type="SUPFAM" id="SSF53474">
    <property type="entry name" value="alpha/beta-Hydrolases"/>
    <property type="match status" value="1"/>
</dbReference>
<dbReference type="InterPro" id="IPR029058">
    <property type="entry name" value="AB_hydrolase_fold"/>
</dbReference>
<dbReference type="OrthoDB" id="21617at2759"/>
<gene>
    <name evidence="3" type="ORF">EW146_g1042</name>
</gene>
<reference evidence="3 4" key="1">
    <citation type="submission" date="2019-02" db="EMBL/GenBank/DDBJ databases">
        <title>Genome sequencing of the rare red list fungi Bondarzewia mesenterica.</title>
        <authorList>
            <person name="Buettner E."/>
            <person name="Kellner H."/>
        </authorList>
    </citation>
    <scope>NUCLEOTIDE SEQUENCE [LARGE SCALE GENOMIC DNA]</scope>
    <source>
        <strain evidence="3 4">DSM 108281</strain>
    </source>
</reference>
<feature type="compositionally biased region" description="Pro residues" evidence="1">
    <location>
        <begin position="99"/>
        <end position="112"/>
    </location>
</feature>
<feature type="compositionally biased region" description="Polar residues" evidence="1">
    <location>
        <begin position="30"/>
        <end position="40"/>
    </location>
</feature>
<dbReference type="InterPro" id="IPR000073">
    <property type="entry name" value="AB_hydrolase_1"/>
</dbReference>
<feature type="region of interest" description="Disordered" evidence="1">
    <location>
        <begin position="95"/>
        <end position="146"/>
    </location>
</feature>
<feature type="compositionally biased region" description="Low complexity" evidence="1">
    <location>
        <begin position="44"/>
        <end position="59"/>
    </location>
</feature>
<dbReference type="Gene3D" id="3.40.50.1820">
    <property type="entry name" value="alpha/beta hydrolase"/>
    <property type="match status" value="1"/>
</dbReference>
<evidence type="ECO:0000256" key="1">
    <source>
        <dbReference type="SAM" id="MobiDB-lite"/>
    </source>
</evidence>
<feature type="compositionally biased region" description="Low complexity" evidence="1">
    <location>
        <begin position="67"/>
        <end position="80"/>
    </location>
</feature>
<dbReference type="EMBL" id="SGPL01000025">
    <property type="protein sequence ID" value="THH20289.1"/>
    <property type="molecule type" value="Genomic_DNA"/>
</dbReference>
<dbReference type="Proteomes" id="UP000310158">
    <property type="component" value="Unassembled WGS sequence"/>
</dbReference>
<keyword evidence="4" id="KW-1185">Reference proteome</keyword>
<accession>A0A4S4M571</accession>